<dbReference type="PATRIC" id="fig|1727163.4.peg.302"/>
<name>A0A142EIT3_9BACT</name>
<keyword evidence="2" id="KW-1185">Reference proteome</keyword>
<proteinExistence type="predicted"/>
<sequence>MPYDPSSYRKKEAAPLESAFKELLKAYRLEDKFLEKQLISSWGEIVGNTIASRTESVFIKDKKLMVKVTSGPIKKELQMNRSKVMGLIEEKVGKGIVHDLVIL</sequence>
<dbReference type="Pfam" id="PF05258">
    <property type="entry name" value="DciA"/>
    <property type="match status" value="1"/>
</dbReference>
<evidence type="ECO:0000313" key="2">
    <source>
        <dbReference type="Proteomes" id="UP000073816"/>
    </source>
</evidence>
<reference evidence="2" key="1">
    <citation type="submission" date="2015-09" db="EMBL/GenBank/DDBJ databases">
        <title>Complete sequence of Algoriphagus sp. M8-2.</title>
        <authorList>
            <person name="Shintani M."/>
        </authorList>
    </citation>
    <scope>NUCLEOTIDE SEQUENCE [LARGE SCALE GENOMIC DNA]</scope>
    <source>
        <strain evidence="2">M8-2</strain>
    </source>
</reference>
<dbReference type="OrthoDB" id="9796545at2"/>
<dbReference type="RefSeq" id="WP_067542729.1">
    <property type="nucleotide sequence ID" value="NZ_CP012836.1"/>
</dbReference>
<gene>
    <name evidence="1" type="ORF">AO498_01450</name>
</gene>
<protein>
    <submittedName>
        <fullName evidence="1">RNA-binding protein</fullName>
    </submittedName>
</protein>
<dbReference type="PANTHER" id="PTHR36456:SF1">
    <property type="entry name" value="UPF0232 PROTEIN SCO3875"/>
    <property type="match status" value="1"/>
</dbReference>
<accession>A0A142EIT3</accession>
<dbReference type="STRING" id="1727163.AO498_01450"/>
<organism evidence="1 2">
    <name type="scientific">Algoriphagus sanaruensis</name>
    <dbReference type="NCBI Taxonomy" id="1727163"/>
    <lineage>
        <taxon>Bacteria</taxon>
        <taxon>Pseudomonadati</taxon>
        <taxon>Bacteroidota</taxon>
        <taxon>Cytophagia</taxon>
        <taxon>Cytophagales</taxon>
        <taxon>Cyclobacteriaceae</taxon>
        <taxon>Algoriphagus</taxon>
    </lineage>
</organism>
<reference evidence="1 2" key="2">
    <citation type="journal article" date="2016" name="Genome Announc.">
        <title>Complete Genome Sequence of Algoriphagus sp. Strain M8-2, Isolated from a Brackish Lake.</title>
        <authorList>
            <person name="Muraguchi Y."/>
            <person name="Kushimoto K."/>
            <person name="Ohtsubo Y."/>
            <person name="Suzuki T."/>
            <person name="Dohra H."/>
            <person name="Kimbara K."/>
            <person name="Shintani M."/>
        </authorList>
    </citation>
    <scope>NUCLEOTIDE SEQUENCE [LARGE SCALE GENOMIC DNA]</scope>
    <source>
        <strain evidence="1 2">M8-2</strain>
    </source>
</reference>
<dbReference type="KEGG" id="alm:AO498_01450"/>
<evidence type="ECO:0000313" key="1">
    <source>
        <dbReference type="EMBL" id="AMQ55038.1"/>
    </source>
</evidence>
<dbReference type="InterPro" id="IPR007922">
    <property type="entry name" value="DciA-like"/>
</dbReference>
<dbReference type="Proteomes" id="UP000073816">
    <property type="component" value="Chromosome"/>
</dbReference>
<dbReference type="AlphaFoldDB" id="A0A142EIT3"/>
<dbReference type="EMBL" id="CP012836">
    <property type="protein sequence ID" value="AMQ55038.1"/>
    <property type="molecule type" value="Genomic_DNA"/>
</dbReference>
<dbReference type="PANTHER" id="PTHR36456">
    <property type="entry name" value="UPF0232 PROTEIN SCO3875"/>
    <property type="match status" value="1"/>
</dbReference>